<dbReference type="PANTHER" id="PTHR31885:SF6">
    <property type="entry name" value="GH04784P"/>
    <property type="match status" value="1"/>
</dbReference>
<comment type="similarity">
    <text evidence="2">Belongs to the TMEM86 family.</text>
</comment>
<accession>A0ABS9D786</accession>
<comment type="subcellular location">
    <subcellularLocation>
        <location evidence="1">Membrane</location>
        <topology evidence="1">Multi-pass membrane protein</topology>
    </subcellularLocation>
</comment>
<dbReference type="Proteomes" id="UP001521137">
    <property type="component" value="Unassembled WGS sequence"/>
</dbReference>
<feature type="transmembrane region" description="Helical" evidence="6">
    <location>
        <begin position="36"/>
        <end position="54"/>
    </location>
</feature>
<feature type="transmembrane region" description="Helical" evidence="6">
    <location>
        <begin position="6"/>
        <end position="24"/>
    </location>
</feature>
<keyword evidence="5 6" id="KW-0472">Membrane</keyword>
<evidence type="ECO:0000256" key="6">
    <source>
        <dbReference type="SAM" id="Phobius"/>
    </source>
</evidence>
<evidence type="ECO:0000313" key="8">
    <source>
        <dbReference type="Proteomes" id="UP001521137"/>
    </source>
</evidence>
<organism evidence="7 8">
    <name type="scientific">Paraglaciecola algarum</name>
    <dbReference type="NCBI Taxonomy" id="3050085"/>
    <lineage>
        <taxon>Bacteria</taxon>
        <taxon>Pseudomonadati</taxon>
        <taxon>Pseudomonadota</taxon>
        <taxon>Gammaproteobacteria</taxon>
        <taxon>Alteromonadales</taxon>
        <taxon>Alteromonadaceae</taxon>
        <taxon>Paraglaciecola</taxon>
    </lineage>
</organism>
<evidence type="ECO:0000256" key="3">
    <source>
        <dbReference type="ARBA" id="ARBA00022692"/>
    </source>
</evidence>
<evidence type="ECO:0000256" key="1">
    <source>
        <dbReference type="ARBA" id="ARBA00004141"/>
    </source>
</evidence>
<feature type="transmembrane region" description="Helical" evidence="6">
    <location>
        <begin position="60"/>
        <end position="78"/>
    </location>
</feature>
<name>A0ABS9D786_9ALTE</name>
<protein>
    <submittedName>
        <fullName evidence="7">Lysoplasmalogenase</fullName>
    </submittedName>
</protein>
<evidence type="ECO:0000256" key="2">
    <source>
        <dbReference type="ARBA" id="ARBA00007375"/>
    </source>
</evidence>
<keyword evidence="4 6" id="KW-1133">Transmembrane helix</keyword>
<dbReference type="EMBL" id="JAKGAS010000004">
    <property type="protein sequence ID" value="MCF2948255.1"/>
    <property type="molecule type" value="Genomic_DNA"/>
</dbReference>
<comment type="caution">
    <text evidence="7">The sequence shown here is derived from an EMBL/GenBank/DDBJ whole genome shotgun (WGS) entry which is preliminary data.</text>
</comment>
<keyword evidence="3 6" id="KW-0812">Transmembrane</keyword>
<keyword evidence="8" id="KW-1185">Reference proteome</keyword>
<proteinExistence type="inferred from homology"/>
<sequence length="144" mass="16377">MLNVDQFIFGVAAFLFAQLSYGFLFLRDWQGISHRWPLSAVLLVYLLGVLWMLLPELGGFMLPVLAYILAIGFMGFAAIQSNHSLHWSVLEALILILSDSLIAFDKFLQPIPNVSYGVMVTYYLAQWMLIEGFTKPRVNKQSKE</sequence>
<dbReference type="PANTHER" id="PTHR31885">
    <property type="entry name" value="GH04784P"/>
    <property type="match status" value="1"/>
</dbReference>
<evidence type="ECO:0000256" key="5">
    <source>
        <dbReference type="ARBA" id="ARBA00023136"/>
    </source>
</evidence>
<dbReference type="InterPro" id="IPR012506">
    <property type="entry name" value="TMEM86B-like"/>
</dbReference>
<evidence type="ECO:0000313" key="7">
    <source>
        <dbReference type="EMBL" id="MCF2948255.1"/>
    </source>
</evidence>
<gene>
    <name evidence="7" type="ORF">L0668_09070</name>
</gene>
<feature type="transmembrane region" description="Helical" evidence="6">
    <location>
        <begin position="116"/>
        <end position="134"/>
    </location>
</feature>
<evidence type="ECO:0000256" key="4">
    <source>
        <dbReference type="ARBA" id="ARBA00022989"/>
    </source>
</evidence>
<reference evidence="7 8" key="1">
    <citation type="submission" date="2022-01" db="EMBL/GenBank/DDBJ databases">
        <title>Paraglaciecola sp. G1-23.</title>
        <authorList>
            <person name="Jin M.S."/>
            <person name="Han D.M."/>
            <person name="Kim H.M."/>
            <person name="Jeon C.O."/>
        </authorList>
    </citation>
    <scope>NUCLEOTIDE SEQUENCE [LARGE SCALE GENOMIC DNA]</scope>
    <source>
        <strain evidence="7 8">G1-23</strain>
    </source>
</reference>
<dbReference type="Pfam" id="PF07947">
    <property type="entry name" value="YhhN"/>
    <property type="match status" value="1"/>
</dbReference>